<feature type="transmembrane region" description="Helical" evidence="1">
    <location>
        <begin position="269"/>
        <end position="293"/>
    </location>
</feature>
<feature type="transmembrane region" description="Helical" evidence="1">
    <location>
        <begin position="173"/>
        <end position="195"/>
    </location>
</feature>
<reference evidence="2" key="1">
    <citation type="submission" date="2016-08" db="EMBL/GenBank/DDBJ databases">
        <authorList>
            <person name="Seilhamer J.J."/>
        </authorList>
    </citation>
    <scope>NUCLEOTIDE SEQUENCE</scope>
    <source>
        <strain evidence="2">86</strain>
    </source>
</reference>
<keyword evidence="1" id="KW-0812">Transmembrane</keyword>
<feature type="transmembrane region" description="Helical" evidence="1">
    <location>
        <begin position="339"/>
        <end position="358"/>
    </location>
</feature>
<feature type="transmembrane region" description="Helical" evidence="1">
    <location>
        <begin position="370"/>
        <end position="389"/>
    </location>
</feature>
<proteinExistence type="predicted"/>
<sequence>MVTLMPASPSRFALFGNGFRPFFLGGAIWAAVAMLLWIALLTGQVSFASRYGAVAWHAHEFLFGYGSAIVVGFLLTTIPNWTGRLPVRGRPLCALFAVWVAGRMAILFIDVVGFVAAAAVDSLFLVGFSAIVWREIMAGRNWRNLKMALILTVLTLANIAFHAEVYLYGQPLYAIRATISLLAILIMLVGGRIVPSFTRNWLAKRQGRPLPTPFNAFDRYALGCAGASLGIWVVFPDRVLTAAALVLSALLQGVRLARWAGLHSWREPLVLVLHVGYAFIPFGFFVVGISNIWPEAMPPATALHAWTAGAVGVMTLAVMTRTSRGHSGRPLTSPPTTTFIYLLAILSVILRLATAVLADWTTTLLELAAAAWVAAFLAFAALYGPMLLWTRAKT</sequence>
<gene>
    <name evidence="2" type="ORF">KL86PLE_40012</name>
</gene>
<accession>A0A212LFG4</accession>
<keyword evidence="1" id="KW-0472">Membrane</keyword>
<feature type="transmembrane region" description="Helical" evidence="1">
    <location>
        <begin position="61"/>
        <end position="80"/>
    </location>
</feature>
<keyword evidence="1" id="KW-1133">Transmembrane helix</keyword>
<organism evidence="2">
    <name type="scientific">uncultured Pleomorphomonas sp</name>
    <dbReference type="NCBI Taxonomy" id="442121"/>
    <lineage>
        <taxon>Bacteria</taxon>
        <taxon>Pseudomonadati</taxon>
        <taxon>Pseudomonadota</taxon>
        <taxon>Alphaproteobacteria</taxon>
        <taxon>Hyphomicrobiales</taxon>
        <taxon>Pleomorphomonadaceae</taxon>
        <taxon>Pleomorphomonas</taxon>
        <taxon>environmental samples</taxon>
    </lineage>
</organism>
<feature type="transmembrane region" description="Helical" evidence="1">
    <location>
        <begin position="115"/>
        <end position="133"/>
    </location>
</feature>
<evidence type="ECO:0000313" key="2">
    <source>
        <dbReference type="EMBL" id="SCM76207.1"/>
    </source>
</evidence>
<name>A0A212LFG4_9HYPH</name>
<dbReference type="InterPro" id="IPR010266">
    <property type="entry name" value="NnrS"/>
</dbReference>
<protein>
    <submittedName>
        <fullName evidence="2">NnrS family protein</fullName>
    </submittedName>
</protein>
<feature type="transmembrane region" description="Helical" evidence="1">
    <location>
        <begin position="216"/>
        <end position="233"/>
    </location>
</feature>
<feature type="transmembrane region" description="Helical" evidence="1">
    <location>
        <begin position="145"/>
        <end position="167"/>
    </location>
</feature>
<dbReference type="Pfam" id="PF05940">
    <property type="entry name" value="NnrS"/>
    <property type="match status" value="1"/>
</dbReference>
<evidence type="ECO:0000256" key="1">
    <source>
        <dbReference type="SAM" id="Phobius"/>
    </source>
</evidence>
<feature type="transmembrane region" description="Helical" evidence="1">
    <location>
        <begin position="239"/>
        <end position="257"/>
    </location>
</feature>
<dbReference type="AlphaFoldDB" id="A0A212LFG4"/>
<feature type="transmembrane region" description="Helical" evidence="1">
    <location>
        <begin position="299"/>
        <end position="318"/>
    </location>
</feature>
<dbReference type="EMBL" id="FMJD01000008">
    <property type="protein sequence ID" value="SCM76207.1"/>
    <property type="molecule type" value="Genomic_DNA"/>
</dbReference>
<feature type="transmembrane region" description="Helical" evidence="1">
    <location>
        <begin position="21"/>
        <end position="41"/>
    </location>
</feature>